<dbReference type="Proteomes" id="UP000245768">
    <property type="component" value="Unassembled WGS sequence"/>
</dbReference>
<dbReference type="FunFam" id="3.40.50.300:FF:000025">
    <property type="entry name" value="ATP-dependent Clp protease subunit"/>
    <property type="match status" value="1"/>
</dbReference>
<dbReference type="Pfam" id="PF10431">
    <property type="entry name" value="ClpB_D2-small"/>
    <property type="match status" value="1"/>
</dbReference>
<feature type="region of interest" description="Disordered" evidence="7">
    <location>
        <begin position="32"/>
        <end position="87"/>
    </location>
</feature>
<dbReference type="InterPro" id="IPR050130">
    <property type="entry name" value="ClpA_ClpB"/>
</dbReference>
<dbReference type="EMBL" id="KZ819637">
    <property type="protein sequence ID" value="PWN89080.1"/>
    <property type="molecule type" value="Genomic_DNA"/>
</dbReference>
<dbReference type="InParanoid" id="A0A316YHQ1"/>
<evidence type="ECO:0000256" key="4">
    <source>
        <dbReference type="ARBA" id="ARBA00022840"/>
    </source>
</evidence>
<dbReference type="CDD" id="cd19499">
    <property type="entry name" value="RecA-like_ClpB_Hsp104-like"/>
    <property type="match status" value="1"/>
</dbReference>
<evidence type="ECO:0000256" key="6">
    <source>
        <dbReference type="SAM" id="Coils"/>
    </source>
</evidence>
<dbReference type="PANTHER" id="PTHR11638:SF176">
    <property type="entry name" value="HEAT SHOCK PROTEIN 78, MITOCHONDRIAL"/>
    <property type="match status" value="1"/>
</dbReference>
<dbReference type="CDD" id="cd00009">
    <property type="entry name" value="AAA"/>
    <property type="match status" value="1"/>
</dbReference>
<organism evidence="10 11">
    <name type="scientific">Acaromyces ingoldii</name>
    <dbReference type="NCBI Taxonomy" id="215250"/>
    <lineage>
        <taxon>Eukaryota</taxon>
        <taxon>Fungi</taxon>
        <taxon>Dikarya</taxon>
        <taxon>Basidiomycota</taxon>
        <taxon>Ustilaginomycotina</taxon>
        <taxon>Exobasidiomycetes</taxon>
        <taxon>Exobasidiales</taxon>
        <taxon>Cryptobasidiaceae</taxon>
        <taxon>Acaromyces</taxon>
    </lineage>
</organism>
<feature type="coiled-coil region" evidence="6">
    <location>
        <begin position="341"/>
        <end position="421"/>
    </location>
</feature>
<dbReference type="GO" id="GO:0034605">
    <property type="term" value="P:cellular response to heat"/>
    <property type="evidence" value="ECO:0007669"/>
    <property type="project" value="TreeGrafter"/>
</dbReference>
<accession>A0A316YHQ1</accession>
<feature type="domain" description="AAA+ ATPase" evidence="8">
    <location>
        <begin position="128"/>
        <end position="272"/>
    </location>
</feature>
<dbReference type="PRINTS" id="PR00300">
    <property type="entry name" value="CLPPROTEASEA"/>
</dbReference>
<dbReference type="GO" id="GO:0005524">
    <property type="term" value="F:ATP binding"/>
    <property type="evidence" value="ECO:0007669"/>
    <property type="project" value="UniProtKB-KW"/>
</dbReference>
<dbReference type="InterPro" id="IPR019489">
    <property type="entry name" value="Clp_ATPase_C"/>
</dbReference>
<dbReference type="SMART" id="SM01086">
    <property type="entry name" value="ClpB_D2-small"/>
    <property type="match status" value="1"/>
</dbReference>
<keyword evidence="3" id="KW-0547">Nucleotide-binding</keyword>
<sequence>MLPRCSPQMLVRSSISGNLTKSPNAYLTTLASRAKPLPPTGRAQFSTTPRRFVNGGGGGGGSPPGGGGGMGGFPGFRMNPGQQQPEKGAALAQYTTDLTQQAREGKLDPVIGRDAEIRRTIQILSRRTKANPALVGPAGVGKTAIMEGLAQRIVNKEVPESMREKKILSLDLAGLISGAAYRGSFEERFKALMNDIEAEEGKVVLFIDELHMLLNLGKAEGSMDAGNMLKPALARGLTIVGATTFDEYRKTIEKDAALARRFQPVHVLEPSVEDTISILRGLRSRYEVHHGVGISDAALVSAAQLANRYLSERRSPDGPLDLVDEAASSLRLQQESKPERIEKLDREILTYQIELESLRHEEDAASRERHTEISNKLTAVKIENERLTALWREERARLERLKALKEQLEDARIELEQATRRGDFQKVAEIQYGRIPDLEQMLPREEELLRQSQSEGVRQGEEDLFVHDRVTSDDIAAVVSRQTGIPLRNLLRGERERLLHVEDALRERIVGQDEALTAIGEAVRLSRAGLQNDRRPLASFLMAGSTGTGKTETCKALASFLFDSEDALIQLNMSEYSEQHSTARLIGAPPGYVGHEEAGQLTEQVRRRPYSIVLFDEIEKAARSVQMMLLQILEEGKLADSQGRQVDFRNTIIVLTSNLGAEALYEPGAVDEAGQMTKRAKDGVIRAIQEALAPELINRIDEQLIFNRLSPSTLRDIVDIRLKEVAQRLAPQRIRIDVTDEAKVWLAEHGYEPKYGARPLNRLITRKLLNPLARAIIKGTVRSGDVVPIEKVDDAIVIREQHEELSAQDALNAADVDLSSSTTTSEQKENDEWKVVDAGGR</sequence>
<dbReference type="Gene3D" id="3.40.50.300">
    <property type="entry name" value="P-loop containing nucleotide triphosphate hydrolases"/>
    <property type="match status" value="3"/>
</dbReference>
<feature type="domain" description="AAA+ ATPase" evidence="8">
    <location>
        <begin position="536"/>
        <end position="710"/>
    </location>
</feature>
<dbReference type="GO" id="GO:0005759">
    <property type="term" value="C:mitochondrial matrix"/>
    <property type="evidence" value="ECO:0007669"/>
    <property type="project" value="TreeGrafter"/>
</dbReference>
<dbReference type="InterPro" id="IPR041546">
    <property type="entry name" value="ClpA/ClpB_AAA_lid"/>
</dbReference>
<evidence type="ECO:0000313" key="11">
    <source>
        <dbReference type="Proteomes" id="UP000245768"/>
    </source>
</evidence>
<keyword evidence="6" id="KW-0175">Coiled coil</keyword>
<dbReference type="GO" id="GO:0016887">
    <property type="term" value="F:ATP hydrolysis activity"/>
    <property type="evidence" value="ECO:0007669"/>
    <property type="project" value="InterPro"/>
</dbReference>
<name>A0A316YHQ1_9BASI</name>
<feature type="compositionally biased region" description="Basic and acidic residues" evidence="7">
    <location>
        <begin position="826"/>
        <end position="841"/>
    </location>
</feature>
<keyword evidence="4" id="KW-0067">ATP-binding</keyword>
<feature type="compositionally biased region" description="Gly residues" evidence="7">
    <location>
        <begin position="54"/>
        <end position="74"/>
    </location>
</feature>
<dbReference type="RefSeq" id="XP_025376278.1">
    <property type="nucleotide sequence ID" value="XM_025522013.1"/>
</dbReference>
<dbReference type="Gene3D" id="1.10.8.60">
    <property type="match status" value="1"/>
</dbReference>
<protein>
    <recommendedName>
        <fullName evidence="12">P-loop containing nucleoside triphosphate hydrolase protein</fullName>
    </recommendedName>
</protein>
<gene>
    <name evidence="10" type="ORF">FA10DRAFT_267685</name>
</gene>
<dbReference type="InterPro" id="IPR018368">
    <property type="entry name" value="ClpA/B_CS1"/>
</dbReference>
<dbReference type="Pfam" id="PF00004">
    <property type="entry name" value="AAA"/>
    <property type="match status" value="1"/>
</dbReference>
<keyword evidence="11" id="KW-1185">Reference proteome</keyword>
<evidence type="ECO:0000259" key="9">
    <source>
        <dbReference type="SMART" id="SM01086"/>
    </source>
</evidence>
<dbReference type="GeneID" id="37043929"/>
<evidence type="ECO:0000313" key="10">
    <source>
        <dbReference type="EMBL" id="PWN89080.1"/>
    </source>
</evidence>
<evidence type="ECO:0000256" key="1">
    <source>
        <dbReference type="ARBA" id="ARBA00008675"/>
    </source>
</evidence>
<evidence type="ECO:0000259" key="8">
    <source>
        <dbReference type="SMART" id="SM00382"/>
    </source>
</evidence>
<evidence type="ECO:0000256" key="5">
    <source>
        <dbReference type="ARBA" id="ARBA00023186"/>
    </source>
</evidence>
<feature type="domain" description="Clp ATPase C-terminal" evidence="9">
    <location>
        <begin position="709"/>
        <end position="798"/>
    </location>
</feature>
<dbReference type="FunCoup" id="A0A316YHQ1">
    <property type="interactions" value="85"/>
</dbReference>
<evidence type="ECO:0008006" key="12">
    <source>
        <dbReference type="Google" id="ProtNLM"/>
    </source>
</evidence>
<evidence type="ECO:0000256" key="2">
    <source>
        <dbReference type="ARBA" id="ARBA00022737"/>
    </source>
</evidence>
<dbReference type="Pfam" id="PF17871">
    <property type="entry name" value="AAA_lid_9"/>
    <property type="match status" value="1"/>
</dbReference>
<evidence type="ECO:0000256" key="3">
    <source>
        <dbReference type="ARBA" id="ARBA00022741"/>
    </source>
</evidence>
<comment type="similarity">
    <text evidence="1">Belongs to the ClpA/ClpB family.</text>
</comment>
<dbReference type="FunFam" id="3.40.50.300:FF:000010">
    <property type="entry name" value="Chaperone clpB 1, putative"/>
    <property type="match status" value="1"/>
</dbReference>
<dbReference type="PANTHER" id="PTHR11638">
    <property type="entry name" value="ATP-DEPENDENT CLP PROTEASE"/>
    <property type="match status" value="1"/>
</dbReference>
<dbReference type="FunFam" id="3.40.50.300:FF:000120">
    <property type="entry name" value="ATP-dependent chaperone ClpB"/>
    <property type="match status" value="1"/>
</dbReference>
<dbReference type="SUPFAM" id="SSF52540">
    <property type="entry name" value="P-loop containing nucleoside triphosphate hydrolases"/>
    <property type="match status" value="2"/>
</dbReference>
<keyword evidence="5" id="KW-0143">Chaperone</keyword>
<dbReference type="OrthoDB" id="47330at2759"/>
<feature type="region of interest" description="Disordered" evidence="7">
    <location>
        <begin position="818"/>
        <end position="841"/>
    </location>
</feature>
<proteinExistence type="inferred from homology"/>
<dbReference type="InterPro" id="IPR027417">
    <property type="entry name" value="P-loop_NTPase"/>
</dbReference>
<dbReference type="AlphaFoldDB" id="A0A316YHQ1"/>
<dbReference type="InterPro" id="IPR003593">
    <property type="entry name" value="AAA+_ATPase"/>
</dbReference>
<dbReference type="GO" id="GO:0042026">
    <property type="term" value="P:protein refolding"/>
    <property type="evidence" value="ECO:0007669"/>
    <property type="project" value="TreeGrafter"/>
</dbReference>
<reference evidence="10 11" key="1">
    <citation type="journal article" date="2018" name="Mol. Biol. Evol.">
        <title>Broad Genomic Sampling Reveals a Smut Pathogenic Ancestry of the Fungal Clade Ustilaginomycotina.</title>
        <authorList>
            <person name="Kijpornyongpan T."/>
            <person name="Mondo S.J."/>
            <person name="Barry K."/>
            <person name="Sandor L."/>
            <person name="Lee J."/>
            <person name="Lipzen A."/>
            <person name="Pangilinan J."/>
            <person name="LaButti K."/>
            <person name="Hainaut M."/>
            <person name="Henrissat B."/>
            <person name="Grigoriev I.V."/>
            <person name="Spatafora J.W."/>
            <person name="Aime M.C."/>
        </authorList>
    </citation>
    <scope>NUCLEOTIDE SEQUENCE [LARGE SCALE GENOMIC DNA]</scope>
    <source>
        <strain evidence="10 11">MCA 4198</strain>
    </source>
</reference>
<dbReference type="PROSITE" id="PS00870">
    <property type="entry name" value="CLPAB_1"/>
    <property type="match status" value="1"/>
</dbReference>
<dbReference type="InterPro" id="IPR001270">
    <property type="entry name" value="ClpA/B"/>
</dbReference>
<dbReference type="STRING" id="215250.A0A316YHQ1"/>
<dbReference type="InterPro" id="IPR003959">
    <property type="entry name" value="ATPase_AAA_core"/>
</dbReference>
<dbReference type="SMART" id="SM00382">
    <property type="entry name" value="AAA"/>
    <property type="match status" value="2"/>
</dbReference>
<evidence type="ECO:0000256" key="7">
    <source>
        <dbReference type="SAM" id="MobiDB-lite"/>
    </source>
</evidence>
<keyword evidence="2" id="KW-0677">Repeat</keyword>
<dbReference type="GO" id="GO:0043335">
    <property type="term" value="P:protein unfolding"/>
    <property type="evidence" value="ECO:0007669"/>
    <property type="project" value="TreeGrafter"/>
</dbReference>
<dbReference type="Pfam" id="PF07724">
    <property type="entry name" value="AAA_2"/>
    <property type="match status" value="1"/>
</dbReference>